<keyword evidence="4" id="KW-1185">Reference proteome</keyword>
<evidence type="ECO:0000259" key="2">
    <source>
        <dbReference type="Pfam" id="PF20424"/>
    </source>
</evidence>
<dbReference type="InterPro" id="IPR046853">
    <property type="entry name" value="PilZN3"/>
</dbReference>
<name>V5WHJ9_9SPIO</name>
<dbReference type="EMBL" id="CP006939">
    <property type="protein sequence ID" value="AHC14646.1"/>
    <property type="molecule type" value="Genomic_DNA"/>
</dbReference>
<evidence type="ECO:0000259" key="1">
    <source>
        <dbReference type="Pfam" id="PF07238"/>
    </source>
</evidence>
<dbReference type="eggNOG" id="ENOG502ZPJT">
    <property type="taxonomic scope" value="Bacteria"/>
</dbReference>
<dbReference type="SUPFAM" id="SSF141371">
    <property type="entry name" value="PilZ domain-like"/>
    <property type="match status" value="1"/>
</dbReference>
<dbReference type="HOGENOM" id="CLU_070336_0_0_12"/>
<feature type="domain" description="PilZ" evidence="1">
    <location>
        <begin position="162"/>
        <end position="262"/>
    </location>
</feature>
<reference evidence="3 4" key="1">
    <citation type="journal article" date="2015" name="Stand. Genomic Sci.">
        <title>Complete genome sequence and description of Salinispira pacifica gen. nov., sp. nov., a novel spirochaete isolated form a hypersaline microbial mat.</title>
        <authorList>
            <person name="Ben Hania W."/>
            <person name="Joseph M."/>
            <person name="Schumann P."/>
            <person name="Bunk B."/>
            <person name="Fiebig A."/>
            <person name="Sproer C."/>
            <person name="Klenk H.P."/>
            <person name="Fardeau M.L."/>
            <person name="Spring S."/>
        </authorList>
    </citation>
    <scope>NUCLEOTIDE SEQUENCE [LARGE SCALE GENOMIC DNA]</scope>
    <source>
        <strain evidence="3 4">L21-RPul-D2</strain>
    </source>
</reference>
<evidence type="ECO:0000313" key="4">
    <source>
        <dbReference type="Proteomes" id="UP000018680"/>
    </source>
</evidence>
<organism evidence="3 4">
    <name type="scientific">Salinispira pacifica</name>
    <dbReference type="NCBI Taxonomy" id="1307761"/>
    <lineage>
        <taxon>Bacteria</taxon>
        <taxon>Pseudomonadati</taxon>
        <taxon>Spirochaetota</taxon>
        <taxon>Spirochaetia</taxon>
        <taxon>Spirochaetales</taxon>
        <taxon>Spirochaetaceae</taxon>
        <taxon>Salinispira</taxon>
    </lineage>
</organism>
<dbReference type="GO" id="GO:0035438">
    <property type="term" value="F:cyclic-di-GMP binding"/>
    <property type="evidence" value="ECO:0007669"/>
    <property type="project" value="InterPro"/>
</dbReference>
<dbReference type="KEGG" id="slr:L21SP2_1245"/>
<proteinExistence type="predicted"/>
<dbReference type="RefSeq" id="WP_024267570.1">
    <property type="nucleotide sequence ID" value="NC_023035.1"/>
</dbReference>
<dbReference type="Pfam" id="PF20424">
    <property type="entry name" value="PilZN3"/>
    <property type="match status" value="1"/>
</dbReference>
<evidence type="ECO:0000313" key="3">
    <source>
        <dbReference type="EMBL" id="AHC14646.1"/>
    </source>
</evidence>
<accession>V5WHJ9</accession>
<protein>
    <submittedName>
        <fullName evidence="3">Uncharacterized protein</fullName>
    </submittedName>
</protein>
<sequence length="269" mass="30932">MSVVTSQQISKLYDRYSEQDVLFNKDINRALLLNTKGIHLRCLGYQWPCILYSSSMTSAKLVVNVKTPIKKVIEQANRMVSLNYSFLQKDKANPISFFMKAKVVSYAPYHPEKPDLNFLNLEFAHRPPDELIFRLGELLEAQTNSNERKDERIVMNPSVQQDMRLHPKEGVAISIDNIPRKCILRDISFGGAKVIIFGVPTFLVNKPSLLTLKFEDPDLQVQIAGKVLRFEEVQGRKDLAAFAIQFDEKAIPTEYKLRLNQYLKQAKRK</sequence>
<dbReference type="STRING" id="1307761.L21SP2_1245"/>
<dbReference type="Pfam" id="PF07238">
    <property type="entry name" value="PilZ"/>
    <property type="match status" value="1"/>
</dbReference>
<feature type="domain" description="PilZN3" evidence="2">
    <location>
        <begin position="7"/>
        <end position="142"/>
    </location>
</feature>
<dbReference type="AlphaFoldDB" id="V5WHJ9"/>
<dbReference type="InterPro" id="IPR009875">
    <property type="entry name" value="PilZ_domain"/>
</dbReference>
<gene>
    <name evidence="3" type="ORF">L21SP2_1245</name>
</gene>
<dbReference type="Proteomes" id="UP000018680">
    <property type="component" value="Chromosome"/>
</dbReference>
<dbReference type="OrthoDB" id="350778at2"/>